<sequence length="292" mass="32890">MYFCVFSLYAFRATHPLIHLAALAYRGQGLSNILKKVSDEQAAILGKDEYIVCSVVNTTKIPFKAENMMNRDRAYVTARQQTVSLYKSEPQSFFTALERATADRPMDRYRHVDAHALHALLTNTPDDVPASQVTGRHLLMLDWIPYQMCLESLLYLENLGENVKFIAEIRPDGGVDGGEYLASYSAAITKPVVGTRYVTMSTDFTQSGRALSSEQFLDLFTSYALMHKPSALADKQWVYCYDYRGDSTLPDAEKNGSALQQWLAANVEDESVPCFLRRITMTSLERPCTIMT</sequence>
<dbReference type="RefSeq" id="XP_014154082.1">
    <property type="nucleotide sequence ID" value="XM_014298607.1"/>
</dbReference>
<organism evidence="1 2">
    <name type="scientific">Sphaeroforma arctica JP610</name>
    <dbReference type="NCBI Taxonomy" id="667725"/>
    <lineage>
        <taxon>Eukaryota</taxon>
        <taxon>Ichthyosporea</taxon>
        <taxon>Ichthyophonida</taxon>
        <taxon>Sphaeroforma</taxon>
    </lineage>
</organism>
<dbReference type="AlphaFoldDB" id="A0A0L0FTN8"/>
<name>A0A0L0FTN8_9EUKA</name>
<protein>
    <submittedName>
        <fullName evidence="1">Uncharacterized protein</fullName>
    </submittedName>
</protein>
<proteinExistence type="predicted"/>
<dbReference type="EMBL" id="KQ242188">
    <property type="protein sequence ID" value="KNC80180.1"/>
    <property type="molecule type" value="Genomic_DNA"/>
</dbReference>
<gene>
    <name evidence="1" type="ORF">SARC_07459</name>
</gene>
<evidence type="ECO:0000313" key="2">
    <source>
        <dbReference type="Proteomes" id="UP000054560"/>
    </source>
</evidence>
<dbReference type="GeneID" id="25907963"/>
<evidence type="ECO:0000313" key="1">
    <source>
        <dbReference type="EMBL" id="KNC80180.1"/>
    </source>
</evidence>
<reference evidence="1 2" key="1">
    <citation type="submission" date="2011-02" db="EMBL/GenBank/DDBJ databases">
        <title>The Genome Sequence of Sphaeroforma arctica JP610.</title>
        <authorList>
            <consortium name="The Broad Institute Genome Sequencing Platform"/>
            <person name="Russ C."/>
            <person name="Cuomo C."/>
            <person name="Young S.K."/>
            <person name="Zeng Q."/>
            <person name="Gargeya S."/>
            <person name="Alvarado L."/>
            <person name="Berlin A."/>
            <person name="Chapman S.B."/>
            <person name="Chen Z."/>
            <person name="Freedman E."/>
            <person name="Gellesch M."/>
            <person name="Goldberg J."/>
            <person name="Griggs A."/>
            <person name="Gujja S."/>
            <person name="Heilman E."/>
            <person name="Heiman D."/>
            <person name="Howarth C."/>
            <person name="Mehta T."/>
            <person name="Neiman D."/>
            <person name="Pearson M."/>
            <person name="Roberts A."/>
            <person name="Saif S."/>
            <person name="Shea T."/>
            <person name="Shenoy N."/>
            <person name="Sisk P."/>
            <person name="Stolte C."/>
            <person name="Sykes S."/>
            <person name="White J."/>
            <person name="Yandava C."/>
            <person name="Burger G."/>
            <person name="Gray M.W."/>
            <person name="Holland P.W.H."/>
            <person name="King N."/>
            <person name="Lang F.B.F."/>
            <person name="Roger A.J."/>
            <person name="Ruiz-Trillo I."/>
            <person name="Haas B."/>
            <person name="Nusbaum C."/>
            <person name="Birren B."/>
        </authorList>
    </citation>
    <scope>NUCLEOTIDE SEQUENCE [LARGE SCALE GENOMIC DNA]</scope>
    <source>
        <strain evidence="1 2">JP610</strain>
    </source>
</reference>
<keyword evidence="2" id="KW-1185">Reference proteome</keyword>
<dbReference type="Proteomes" id="UP000054560">
    <property type="component" value="Unassembled WGS sequence"/>
</dbReference>
<accession>A0A0L0FTN8</accession>